<dbReference type="EMBL" id="JAUTWS010000025">
    <property type="protein sequence ID" value="MDO9711166.1"/>
    <property type="molecule type" value="Genomic_DNA"/>
</dbReference>
<feature type="coiled-coil region" evidence="1">
    <location>
        <begin position="23"/>
        <end position="57"/>
    </location>
</feature>
<evidence type="ECO:0000313" key="3">
    <source>
        <dbReference type="Proteomes" id="UP001243009"/>
    </source>
</evidence>
<comment type="caution">
    <text evidence="2">The sequence shown here is derived from an EMBL/GenBank/DDBJ whole genome shotgun (WGS) entry which is preliminary data.</text>
</comment>
<protein>
    <submittedName>
        <fullName evidence="2">DUF1192 domain-containing protein</fullName>
    </submittedName>
</protein>
<sequence>MMEEDAPRPATGFVPAKLDGWGVEELKHYIARLQAEIARAEAAIARLQAHRGAAEALFRRPGEG</sequence>
<gene>
    <name evidence="2" type="ORF">Q7A36_22630</name>
</gene>
<name>A0ABT9E4U3_9PROT</name>
<evidence type="ECO:0000313" key="2">
    <source>
        <dbReference type="EMBL" id="MDO9711166.1"/>
    </source>
</evidence>
<dbReference type="InterPro" id="IPR009579">
    <property type="entry name" value="DUF1192"/>
</dbReference>
<dbReference type="Pfam" id="PF06698">
    <property type="entry name" value="DUF1192"/>
    <property type="match status" value="1"/>
</dbReference>
<organism evidence="2 3">
    <name type="scientific">Paracraurococcus lichenis</name>
    <dbReference type="NCBI Taxonomy" id="3064888"/>
    <lineage>
        <taxon>Bacteria</taxon>
        <taxon>Pseudomonadati</taxon>
        <taxon>Pseudomonadota</taxon>
        <taxon>Alphaproteobacteria</taxon>
        <taxon>Acetobacterales</taxon>
        <taxon>Roseomonadaceae</taxon>
        <taxon>Paracraurococcus</taxon>
    </lineage>
</organism>
<proteinExistence type="predicted"/>
<accession>A0ABT9E4U3</accession>
<keyword evidence="1" id="KW-0175">Coiled coil</keyword>
<dbReference type="RefSeq" id="WP_305106025.1">
    <property type="nucleotide sequence ID" value="NZ_JAUTWS010000025.1"/>
</dbReference>
<keyword evidence="3" id="KW-1185">Reference proteome</keyword>
<evidence type="ECO:0000256" key="1">
    <source>
        <dbReference type="SAM" id="Coils"/>
    </source>
</evidence>
<reference evidence="2 3" key="1">
    <citation type="submission" date="2023-08" db="EMBL/GenBank/DDBJ databases">
        <title>The draft genome sequence of Paracraurococcus sp. LOR1-02.</title>
        <authorList>
            <person name="Kingkaew E."/>
            <person name="Tanasupawat S."/>
        </authorList>
    </citation>
    <scope>NUCLEOTIDE SEQUENCE [LARGE SCALE GENOMIC DNA]</scope>
    <source>
        <strain evidence="2 3">LOR1-02</strain>
    </source>
</reference>
<dbReference type="Proteomes" id="UP001243009">
    <property type="component" value="Unassembled WGS sequence"/>
</dbReference>